<feature type="domain" description="Disease resistance protein Roq1-like winged-helix" evidence="2">
    <location>
        <begin position="106"/>
        <end position="174"/>
    </location>
</feature>
<evidence type="ECO:0000259" key="2">
    <source>
        <dbReference type="Pfam" id="PF23282"/>
    </source>
</evidence>
<name>A0A3Q7FZK4_SOLLC</name>
<proteinExistence type="predicted"/>
<reference evidence="3" key="2">
    <citation type="submission" date="2019-01" db="UniProtKB">
        <authorList>
            <consortium name="EnsemblPlants"/>
        </authorList>
    </citation>
    <scope>IDENTIFICATION</scope>
    <source>
        <strain evidence="3">cv. Heinz 1706</strain>
    </source>
</reference>
<evidence type="ECO:0000313" key="3">
    <source>
        <dbReference type="EnsemblPlants" id="Solyc04g025580.2.1"/>
    </source>
</evidence>
<dbReference type="Proteomes" id="UP000004994">
    <property type="component" value="Chromosome 4"/>
</dbReference>
<dbReference type="InterPro" id="IPR044974">
    <property type="entry name" value="Disease_R_plants"/>
</dbReference>
<dbReference type="SUPFAM" id="SSF46785">
    <property type="entry name" value="Winged helix' DNA-binding domain"/>
    <property type="match status" value="1"/>
</dbReference>
<dbReference type="GO" id="GO:0006952">
    <property type="term" value="P:defense response"/>
    <property type="evidence" value="ECO:0007669"/>
    <property type="project" value="InterPro"/>
</dbReference>
<dbReference type="Pfam" id="PF23282">
    <property type="entry name" value="WHD_ROQ1"/>
    <property type="match status" value="1"/>
</dbReference>
<evidence type="ECO:0000256" key="1">
    <source>
        <dbReference type="ARBA" id="ARBA00022737"/>
    </source>
</evidence>
<dbReference type="AlphaFoldDB" id="A0A3Q7FZK4"/>
<dbReference type="EnsemblPlants" id="Solyc04g025580.2.1">
    <property type="protein sequence ID" value="Solyc04g025580.2.1"/>
    <property type="gene ID" value="Solyc04g025580.2"/>
</dbReference>
<accession>A0A3Q7FZK4</accession>
<dbReference type="InParanoid" id="A0A3Q7FZK4"/>
<organism evidence="3">
    <name type="scientific">Solanum lycopersicum</name>
    <name type="common">Tomato</name>
    <name type="synonym">Lycopersicon esculentum</name>
    <dbReference type="NCBI Taxonomy" id="4081"/>
    <lineage>
        <taxon>Eukaryota</taxon>
        <taxon>Viridiplantae</taxon>
        <taxon>Streptophyta</taxon>
        <taxon>Embryophyta</taxon>
        <taxon>Tracheophyta</taxon>
        <taxon>Spermatophyta</taxon>
        <taxon>Magnoliopsida</taxon>
        <taxon>eudicotyledons</taxon>
        <taxon>Gunneridae</taxon>
        <taxon>Pentapetalae</taxon>
        <taxon>asterids</taxon>
        <taxon>lamiids</taxon>
        <taxon>Solanales</taxon>
        <taxon>Solanaceae</taxon>
        <taxon>Solanoideae</taxon>
        <taxon>Solaneae</taxon>
        <taxon>Solanum</taxon>
        <taxon>Solanum subgen. Lycopersicon</taxon>
    </lineage>
</organism>
<dbReference type="Gramene" id="Solyc04g025580.2.1">
    <property type="protein sequence ID" value="Solyc04g025580.2.1"/>
    <property type="gene ID" value="Solyc04g025580.2"/>
</dbReference>
<dbReference type="GO" id="GO:0005524">
    <property type="term" value="F:ATP binding"/>
    <property type="evidence" value="ECO:0007669"/>
    <property type="project" value="UniProtKB-KW"/>
</dbReference>
<dbReference type="PANTHER" id="PTHR11017">
    <property type="entry name" value="LEUCINE-RICH REPEAT-CONTAINING PROTEIN"/>
    <property type="match status" value="1"/>
</dbReference>
<dbReference type="InterPro" id="IPR058192">
    <property type="entry name" value="WHD_ROQ1-like"/>
</dbReference>
<evidence type="ECO:0000313" key="4">
    <source>
        <dbReference type="Proteomes" id="UP000004994"/>
    </source>
</evidence>
<protein>
    <recommendedName>
        <fullName evidence="2">Disease resistance protein Roq1-like winged-helix domain-containing protein</fullName>
    </recommendedName>
</protein>
<dbReference type="InterPro" id="IPR027417">
    <property type="entry name" value="P-loop_NTPase"/>
</dbReference>
<reference evidence="3" key="1">
    <citation type="journal article" date="2012" name="Nature">
        <title>The tomato genome sequence provides insights into fleshy fruit evolution.</title>
        <authorList>
            <consortium name="Tomato Genome Consortium"/>
        </authorList>
    </citation>
    <scope>NUCLEOTIDE SEQUENCE [LARGE SCALE GENOMIC DNA]</scope>
    <source>
        <strain evidence="3">cv. Heinz 1706</strain>
    </source>
</reference>
<keyword evidence="1" id="KW-0677">Repeat</keyword>
<dbReference type="InterPro" id="IPR036390">
    <property type="entry name" value="WH_DNA-bd_sf"/>
</dbReference>
<dbReference type="PANTHER" id="PTHR11017:SF479">
    <property type="entry name" value="DISEASE RESISTANCE PROTEIN (TIR-NBS-LRR CLASS) FAMILY"/>
    <property type="match status" value="1"/>
</dbReference>
<dbReference type="SUPFAM" id="SSF52540">
    <property type="entry name" value="P-loop containing nucleoside triphosphate hydrolases"/>
    <property type="match status" value="1"/>
</dbReference>
<keyword evidence="4" id="KW-1185">Reference proteome</keyword>
<sequence length="175" mass="19872">MKVLIVLDNVDNISHVESLIRERSQFGSGNLIIAATRDNHLLCGLTEKEKFKAKLLNNNEAMQLFSCRGVPSALVTLGSHLRGRSVEEWRHELILKIIFDGLDYDTQSVFHDIACAFHGFFEDEVTKTVNVCGFHSKSAIATLVQKHLLHRALHRLVMHDLVRDMGREIVRMESP</sequence>